<accession>A0A2R2MIT1</accession>
<dbReference type="InterPro" id="IPR036116">
    <property type="entry name" value="FN3_sf"/>
</dbReference>
<name>A0A2R2MIT1_LINAN</name>
<reference evidence="3" key="1">
    <citation type="submission" date="2025-08" db="UniProtKB">
        <authorList>
            <consortium name="RefSeq"/>
        </authorList>
    </citation>
    <scope>IDENTIFICATION</scope>
    <source>
        <tissue evidence="3">Gonads</tissue>
    </source>
</reference>
<feature type="region of interest" description="Disordered" evidence="1">
    <location>
        <begin position="691"/>
        <end position="717"/>
    </location>
</feature>
<organism evidence="2 3">
    <name type="scientific">Lingula anatina</name>
    <name type="common">Brachiopod</name>
    <name type="synonym">Lingula unguis</name>
    <dbReference type="NCBI Taxonomy" id="7574"/>
    <lineage>
        <taxon>Eukaryota</taxon>
        <taxon>Metazoa</taxon>
        <taxon>Spiralia</taxon>
        <taxon>Lophotrochozoa</taxon>
        <taxon>Brachiopoda</taxon>
        <taxon>Linguliformea</taxon>
        <taxon>Lingulata</taxon>
        <taxon>Lingulida</taxon>
        <taxon>Linguloidea</taxon>
        <taxon>Lingulidae</taxon>
        <taxon>Lingula</taxon>
    </lineage>
</organism>
<dbReference type="GeneID" id="106161071"/>
<dbReference type="RefSeq" id="XP_023930113.1">
    <property type="nucleotide sequence ID" value="XM_024074345.1"/>
</dbReference>
<dbReference type="SUPFAM" id="SSF49265">
    <property type="entry name" value="Fibronectin type III"/>
    <property type="match status" value="1"/>
</dbReference>
<dbReference type="Proteomes" id="UP000085678">
    <property type="component" value="Unplaced"/>
</dbReference>
<keyword evidence="2" id="KW-1185">Reference proteome</keyword>
<evidence type="ECO:0000313" key="3">
    <source>
        <dbReference type="RefSeq" id="XP_023930113.1"/>
    </source>
</evidence>
<gene>
    <name evidence="3" type="primary">LOC106161071</name>
</gene>
<feature type="compositionally biased region" description="Polar residues" evidence="1">
    <location>
        <begin position="708"/>
        <end position="717"/>
    </location>
</feature>
<dbReference type="OrthoDB" id="2104158at2759"/>
<dbReference type="PANTHER" id="PTHR33487:SF1">
    <property type="entry name" value="CILIA- AND FLAGELLA-ASSOCIATED PROTEIN 54"/>
    <property type="match status" value="1"/>
</dbReference>
<evidence type="ECO:0000256" key="1">
    <source>
        <dbReference type="SAM" id="MobiDB-lite"/>
    </source>
</evidence>
<sequence>MAATLQNSAAGTVNRGQPCSYYGKDMKTNPVFQALEQEMKQYVGYMKKRSAPGFKKPTEEPSSRAADALFELWNKYEPRLPMDYYQEKLLEMGDFLVSIKEYKLALWQCYGRYLENFGDVNVEQITDVETFKSVFFPDGFDAANAGLTFRALMGKAICMYQVVKLTDPKLQNPESVDNCTQLLSFLRLVTQVVLPKEPLCWLVYNGTIHIYSVSRHLMSLGYSAKVLEYLLWACMCMEGSVPLLSVRYLPWRSTLYTAVCQCYYDCKAAPHAEAFARRAISKVNELSQLEHMSSAKESKQTESTFKQATTKLGIMVFKRSAFETRKRPKGLLRPKTRANLKDAQTLPWPRTPTERLLADMFEGSAAQFMCIIETLTDSNRRTLLTAPPAPDSEVEMLDVYAELFMAAQEIIAGGGGNALQSPANPTMIRVPGMAGVVTNNALIDMVGSGEDGVPLSGVIKLVKLAYCYEQWDLFDLLTENVQAYLKEINDANYKYDEKAIEILKAMENASSSRKVKRQPSMHFSEDESAMLGQEPTLPPPPTTAPTASARPGGLQHDELIQVADVLLSVIAGSFSPEKMDLDMIVDAALFLWNKCKSVFQKYQTGSTENAKYLQKMENASKWVYILDIVHQVLGWCGMSSVDPTLTAEVVVRLALVMEASATLDATEGKDKKMTKSKSVITSAGRTREDEDGVTVVSGVTRDLRKSEASPSRGEQSVSAPILKAGARQQLLAAREILELGLSNVSFARQAVALTDGKSIADIGWVKELNEDLFAPMTWKEIEEGPTLEEFDPNKSRDANSVMNAIRDLHLELIFMHHRVSLKLAAMGPDPALKAPKPFKRRTCSKIPGSRESMRPVAEYIEDFDELISMCNKNQLSKALLYMQRAWMASSDDQPTAEQKDLLQNSVNLITQAQTEEKKMYVENAINGKALSVKKSKVPPPPILLCRTDATMVFQPAPFEPPNGQKVAWYRLFGRSATGSNVKVRLNDYFLPGTGEEVPSFHCELRVSGLTPNERYVFAVAAYTADGKLIGGSVGETGKPILAAHPLPVLMTWGFLSQVAYQCGCYDIARQACEVLWGHFVAEPPPPESVTYTTSAQKDFQLSLHRLNRRVVSQASPVLLRQFLSSIFINVDISVKNLFLFCDVICDKGPLYKGQINRLKECERMLVALELAGWLNEANLALQAVIQCYGLLAPLIFYKIPSVSVVQILERCLSVLQEIPSGLRQRRTEKINESLHHMTACLSYHMARVLRTWGQRNLANCVNEAGRKLLALEDPTKQDPAANNSNGIPLDTQEEEGVLTLAALKKKKTKKGPLGVPDAEGPVNEELKALEAHMLKLSKQAQGEHELTGNEDPSILHAYIAYLPSRIAYREVSKFKRRTRYLEFFVQVVQKALTEGIAEMAIEWCEDALQWIQK</sequence>
<dbReference type="GO" id="GO:0060271">
    <property type="term" value="P:cilium assembly"/>
    <property type="evidence" value="ECO:0007669"/>
    <property type="project" value="TreeGrafter"/>
</dbReference>
<protein>
    <submittedName>
        <fullName evidence="3">Cilia- and flagella-associated protein 54-like</fullName>
    </submittedName>
</protein>
<dbReference type="InterPro" id="IPR027912">
    <property type="entry name" value="CFAP54"/>
</dbReference>
<dbReference type="PANTHER" id="PTHR33487">
    <property type="entry name" value="CILIA- AND FLAGELLA-ASSOCIATED PROTEIN 54"/>
    <property type="match status" value="1"/>
</dbReference>
<feature type="region of interest" description="Disordered" evidence="1">
    <location>
        <begin position="511"/>
        <end position="551"/>
    </location>
</feature>
<dbReference type="STRING" id="7574.A0A2R2MIT1"/>
<proteinExistence type="predicted"/>
<dbReference type="InParanoid" id="A0A2R2MIT1"/>
<dbReference type="Pfam" id="PF14858">
    <property type="entry name" value="CFAP54_N"/>
    <property type="match status" value="1"/>
</dbReference>
<dbReference type="KEGG" id="lak:106161071"/>
<evidence type="ECO:0000313" key="2">
    <source>
        <dbReference type="Proteomes" id="UP000085678"/>
    </source>
</evidence>